<evidence type="ECO:0000313" key="2">
    <source>
        <dbReference type="Proteomes" id="UP000053165"/>
    </source>
</evidence>
<accession>S6G838</accession>
<dbReference type="AlphaFoldDB" id="S6G838"/>
<organism evidence="1 2">
    <name type="scientific">Anaplasma phagocytophilum str. CRT38</name>
    <dbReference type="NCBI Taxonomy" id="1269275"/>
    <lineage>
        <taxon>Bacteria</taxon>
        <taxon>Pseudomonadati</taxon>
        <taxon>Pseudomonadota</taxon>
        <taxon>Alphaproteobacteria</taxon>
        <taxon>Rickettsiales</taxon>
        <taxon>Anaplasmataceae</taxon>
        <taxon>Anaplasma</taxon>
        <taxon>phagocytophilum group</taxon>
    </lineage>
</organism>
<evidence type="ECO:0000313" key="1">
    <source>
        <dbReference type="EMBL" id="EOA62362.1"/>
    </source>
</evidence>
<proteinExistence type="predicted"/>
<dbReference type="EMBL" id="APHI01000002">
    <property type="protein sequence ID" value="EOA62362.1"/>
    <property type="molecule type" value="Genomic_DNA"/>
</dbReference>
<gene>
    <name evidence="1" type="ORF">CRT38_03817</name>
</gene>
<comment type="caution">
    <text evidence="1">The sequence shown here is derived from an EMBL/GenBank/DDBJ whole genome shotgun (WGS) entry which is preliminary data.</text>
</comment>
<sequence length="63" mass="7309">MVGYVNSYNALYAGNFNLWLAAKLERLLSLHPKVLRINENYFAIAGKGMMYHRSCRFQSSHEN</sequence>
<reference evidence="1 2" key="1">
    <citation type="submission" date="2013-03" db="EMBL/GenBank/DDBJ databases">
        <title>Genome sequence of Anaplasma phagocytophilum strain CRT38.</title>
        <authorList>
            <person name="Felsheim R.F."/>
            <person name="Kurtti T.J."/>
            <person name="Munderloh U.G."/>
        </authorList>
    </citation>
    <scope>NUCLEOTIDE SEQUENCE [LARGE SCALE GENOMIC DNA]</scope>
    <source>
        <strain evidence="1 2">CRT38</strain>
    </source>
</reference>
<protein>
    <submittedName>
        <fullName evidence="1">Uncharacterized protein</fullName>
    </submittedName>
</protein>
<name>S6G838_ANAPH</name>
<dbReference type="Proteomes" id="UP000053165">
    <property type="component" value="Unassembled WGS sequence"/>
</dbReference>